<dbReference type="PANTHER" id="PTHR30535:SF34">
    <property type="entry name" value="MOLYBDATE-BINDING PROTEIN MOLA"/>
    <property type="match status" value="1"/>
</dbReference>
<accession>A0ABW4EAU8</accession>
<comment type="similarity">
    <text evidence="1">Belongs to the bacterial solute-binding protein 8 family.</text>
</comment>
<evidence type="ECO:0000256" key="2">
    <source>
        <dbReference type="SAM" id="SignalP"/>
    </source>
</evidence>
<dbReference type="Gene3D" id="1.20.58.2180">
    <property type="match status" value="1"/>
</dbReference>
<feature type="domain" description="Fe/B12 periplasmic-binding" evidence="3">
    <location>
        <begin position="46"/>
        <end position="305"/>
    </location>
</feature>
<sequence length="344" mass="37183">MMKRFLLLAACVAGFGLTPGGVVAAQTHTVVDMTGRAVKVPTKVTKVADLWHASNPIVAMLGGADKIVATTKLIHDNALLTSLYPTLKNQAVPFAGSDVQLETLLKAAPQVVISADPAQVTTLRKAKLPTVNAMFQTLPDMQQSITLTADLLNTKAAKAKAKSYNQQFKQDIKRVQALTAAAKTRPTVLHVVGLADLTKVDGTKTIPDEWIKIAGGQNAVQEAGNMRDVTPEAIIKADPEVIIVGSTTTAKALAAFQKDARFKHLTAVKHQKVYGNPSGLFAWDRYSAEADLQIWWAAKRLHPELTQQVALTAKAKAFYQRFFDQQFSTKQIHAILAGKAVKKS</sequence>
<feature type="chain" id="PRO_5045418953" evidence="2">
    <location>
        <begin position="25"/>
        <end position="344"/>
    </location>
</feature>
<dbReference type="RefSeq" id="WP_125753814.1">
    <property type="nucleotide sequence ID" value="NZ_JBHTON010000045.1"/>
</dbReference>
<protein>
    <submittedName>
        <fullName evidence="4">ABC transporter substrate-binding protein</fullName>
    </submittedName>
</protein>
<reference evidence="5" key="1">
    <citation type="journal article" date="2019" name="Int. J. Syst. Evol. Microbiol.">
        <title>The Global Catalogue of Microorganisms (GCM) 10K type strain sequencing project: providing services to taxonomists for standard genome sequencing and annotation.</title>
        <authorList>
            <consortium name="The Broad Institute Genomics Platform"/>
            <consortium name="The Broad Institute Genome Sequencing Center for Infectious Disease"/>
            <person name="Wu L."/>
            <person name="Ma J."/>
        </authorList>
    </citation>
    <scope>NUCLEOTIDE SEQUENCE [LARGE SCALE GENOMIC DNA]</scope>
    <source>
        <strain evidence="5">CCM 8903</strain>
    </source>
</reference>
<name>A0ABW4EAU8_9LACO</name>
<evidence type="ECO:0000256" key="1">
    <source>
        <dbReference type="ARBA" id="ARBA00008814"/>
    </source>
</evidence>
<keyword evidence="5" id="KW-1185">Reference proteome</keyword>
<gene>
    <name evidence="4" type="ORF">ACFQ5J_11590</name>
</gene>
<organism evidence="4 5">
    <name type="scientific">Lacticaseibacillus baoqingensis</name>
    <dbReference type="NCBI Taxonomy" id="2486013"/>
    <lineage>
        <taxon>Bacteria</taxon>
        <taxon>Bacillati</taxon>
        <taxon>Bacillota</taxon>
        <taxon>Bacilli</taxon>
        <taxon>Lactobacillales</taxon>
        <taxon>Lactobacillaceae</taxon>
        <taxon>Lacticaseibacillus</taxon>
    </lineage>
</organism>
<dbReference type="PROSITE" id="PS50983">
    <property type="entry name" value="FE_B12_PBP"/>
    <property type="match status" value="1"/>
</dbReference>
<evidence type="ECO:0000313" key="4">
    <source>
        <dbReference type="EMBL" id="MFD1485869.1"/>
    </source>
</evidence>
<proteinExistence type="inferred from homology"/>
<dbReference type="Pfam" id="PF01497">
    <property type="entry name" value="Peripla_BP_2"/>
    <property type="match status" value="1"/>
</dbReference>
<evidence type="ECO:0000313" key="5">
    <source>
        <dbReference type="Proteomes" id="UP001597252"/>
    </source>
</evidence>
<evidence type="ECO:0000259" key="3">
    <source>
        <dbReference type="PROSITE" id="PS50983"/>
    </source>
</evidence>
<dbReference type="SUPFAM" id="SSF53807">
    <property type="entry name" value="Helical backbone' metal receptor"/>
    <property type="match status" value="1"/>
</dbReference>
<dbReference type="EMBL" id="JBHTON010000045">
    <property type="protein sequence ID" value="MFD1485869.1"/>
    <property type="molecule type" value="Genomic_DNA"/>
</dbReference>
<dbReference type="PANTHER" id="PTHR30535">
    <property type="entry name" value="VITAMIN B12-BINDING PROTEIN"/>
    <property type="match status" value="1"/>
</dbReference>
<dbReference type="InterPro" id="IPR050902">
    <property type="entry name" value="ABC_Transporter_SBP"/>
</dbReference>
<dbReference type="Gene3D" id="3.40.50.1980">
    <property type="entry name" value="Nitrogenase molybdenum iron protein domain"/>
    <property type="match status" value="2"/>
</dbReference>
<keyword evidence="2" id="KW-0732">Signal</keyword>
<feature type="signal peptide" evidence="2">
    <location>
        <begin position="1"/>
        <end position="24"/>
    </location>
</feature>
<comment type="caution">
    <text evidence="4">The sequence shown here is derived from an EMBL/GenBank/DDBJ whole genome shotgun (WGS) entry which is preliminary data.</text>
</comment>
<dbReference type="Proteomes" id="UP001597252">
    <property type="component" value="Unassembled WGS sequence"/>
</dbReference>
<dbReference type="InterPro" id="IPR002491">
    <property type="entry name" value="ABC_transptr_periplasmic_BD"/>
</dbReference>